<accession>A0A0K6IIC4</accession>
<evidence type="ECO:0000256" key="2">
    <source>
        <dbReference type="ARBA" id="ARBA00023015"/>
    </source>
</evidence>
<evidence type="ECO:0000259" key="6">
    <source>
        <dbReference type="PROSITE" id="PS50043"/>
    </source>
</evidence>
<dbReference type="OrthoDB" id="9796655at2"/>
<organism evidence="8 9">
    <name type="scientific">Marinomonas fungiae</name>
    <dbReference type="NCBI Taxonomy" id="1137284"/>
    <lineage>
        <taxon>Bacteria</taxon>
        <taxon>Pseudomonadati</taxon>
        <taxon>Pseudomonadota</taxon>
        <taxon>Gammaproteobacteria</taxon>
        <taxon>Oceanospirillales</taxon>
        <taxon>Oceanospirillaceae</taxon>
        <taxon>Marinomonas</taxon>
    </lineage>
</organism>
<dbReference type="EMBL" id="CYHG01000002">
    <property type="protein sequence ID" value="CUB02854.1"/>
    <property type="molecule type" value="Genomic_DNA"/>
</dbReference>
<dbReference type="GO" id="GO:0003677">
    <property type="term" value="F:DNA binding"/>
    <property type="evidence" value="ECO:0007669"/>
    <property type="project" value="UniProtKB-KW"/>
</dbReference>
<dbReference type="InterPro" id="IPR011006">
    <property type="entry name" value="CheY-like_superfamily"/>
</dbReference>
<dbReference type="SMART" id="SM00448">
    <property type="entry name" value="REC"/>
    <property type="match status" value="1"/>
</dbReference>
<dbReference type="CDD" id="cd17535">
    <property type="entry name" value="REC_NarL-like"/>
    <property type="match status" value="1"/>
</dbReference>
<dbReference type="PANTHER" id="PTHR43214">
    <property type="entry name" value="TWO-COMPONENT RESPONSE REGULATOR"/>
    <property type="match status" value="1"/>
</dbReference>
<dbReference type="PANTHER" id="PTHR43214:SF41">
    <property type="entry name" value="NITRATE_NITRITE RESPONSE REGULATOR PROTEIN NARP"/>
    <property type="match status" value="1"/>
</dbReference>
<dbReference type="GO" id="GO:0000160">
    <property type="term" value="P:phosphorelay signal transduction system"/>
    <property type="evidence" value="ECO:0007669"/>
    <property type="project" value="InterPro"/>
</dbReference>
<feature type="domain" description="Response regulatory" evidence="7">
    <location>
        <begin position="7"/>
        <end position="123"/>
    </location>
</feature>
<keyword evidence="1 5" id="KW-0597">Phosphoprotein</keyword>
<dbReference type="CDD" id="cd06170">
    <property type="entry name" value="LuxR_C_like"/>
    <property type="match status" value="1"/>
</dbReference>
<reference evidence="9" key="1">
    <citation type="submission" date="2015-08" db="EMBL/GenBank/DDBJ databases">
        <authorList>
            <person name="Varghese N."/>
        </authorList>
    </citation>
    <scope>NUCLEOTIDE SEQUENCE [LARGE SCALE GENOMIC DNA]</scope>
    <source>
        <strain evidence="9">JCM 18476</strain>
    </source>
</reference>
<name>A0A0K6IIC4_9GAMM</name>
<evidence type="ECO:0000256" key="4">
    <source>
        <dbReference type="ARBA" id="ARBA00023163"/>
    </source>
</evidence>
<dbReference type="Gene3D" id="3.40.50.2300">
    <property type="match status" value="1"/>
</dbReference>
<dbReference type="Pfam" id="PF00196">
    <property type="entry name" value="GerE"/>
    <property type="match status" value="1"/>
</dbReference>
<dbReference type="InterPro" id="IPR000792">
    <property type="entry name" value="Tscrpt_reg_LuxR_C"/>
</dbReference>
<sequence>MSRPNIKVLLVDDHVLVLDGLVARLELESHIQIMGTARNGEEALQQAQQLKPDVVLMDVSMPVLGGIDAAKRFREELPDIKVLMLSMHHDREYILSLVQSGASGYVLKDVSINELIMAIETVYQGGTYFSAGASQSLFTVPDKKPDELLGTGDCLTRRELDVLIALTSGRTNKEAASLLNISVRTVETHRQNLKNKLDIHTLAGLTKYAIEQGLI</sequence>
<evidence type="ECO:0000313" key="9">
    <source>
        <dbReference type="Proteomes" id="UP000182769"/>
    </source>
</evidence>
<dbReference type="AlphaFoldDB" id="A0A0K6IIC4"/>
<keyword evidence="2" id="KW-0805">Transcription regulation</keyword>
<dbReference type="SUPFAM" id="SSF46894">
    <property type="entry name" value="C-terminal effector domain of the bipartite response regulators"/>
    <property type="match status" value="1"/>
</dbReference>
<dbReference type="PROSITE" id="PS50043">
    <property type="entry name" value="HTH_LUXR_2"/>
    <property type="match status" value="1"/>
</dbReference>
<dbReference type="PRINTS" id="PR00038">
    <property type="entry name" value="HTHLUXR"/>
</dbReference>
<feature type="modified residue" description="4-aspartylphosphate" evidence="5">
    <location>
        <position position="58"/>
    </location>
</feature>
<dbReference type="RefSeq" id="WP_055461823.1">
    <property type="nucleotide sequence ID" value="NZ_CYHG01000002.1"/>
</dbReference>
<dbReference type="Proteomes" id="UP000182769">
    <property type="component" value="Unassembled WGS sequence"/>
</dbReference>
<gene>
    <name evidence="8" type="ORF">Ga0061065_102191</name>
</gene>
<protein>
    <submittedName>
        <fullName evidence="8">Two component transcriptional regulator, LuxR family</fullName>
    </submittedName>
</protein>
<dbReference type="SUPFAM" id="SSF52172">
    <property type="entry name" value="CheY-like"/>
    <property type="match status" value="1"/>
</dbReference>
<evidence type="ECO:0000256" key="1">
    <source>
        <dbReference type="ARBA" id="ARBA00022553"/>
    </source>
</evidence>
<keyword evidence="3" id="KW-0238">DNA-binding</keyword>
<evidence type="ECO:0000259" key="7">
    <source>
        <dbReference type="PROSITE" id="PS50110"/>
    </source>
</evidence>
<dbReference type="InterPro" id="IPR039420">
    <property type="entry name" value="WalR-like"/>
</dbReference>
<dbReference type="SMART" id="SM00421">
    <property type="entry name" value="HTH_LUXR"/>
    <property type="match status" value="1"/>
</dbReference>
<evidence type="ECO:0000256" key="3">
    <source>
        <dbReference type="ARBA" id="ARBA00023125"/>
    </source>
</evidence>
<dbReference type="GO" id="GO:0006355">
    <property type="term" value="P:regulation of DNA-templated transcription"/>
    <property type="evidence" value="ECO:0007669"/>
    <property type="project" value="InterPro"/>
</dbReference>
<dbReference type="PROSITE" id="PS50110">
    <property type="entry name" value="RESPONSE_REGULATORY"/>
    <property type="match status" value="1"/>
</dbReference>
<keyword evidence="4" id="KW-0804">Transcription</keyword>
<dbReference type="InterPro" id="IPR001789">
    <property type="entry name" value="Sig_transdc_resp-reg_receiver"/>
</dbReference>
<proteinExistence type="predicted"/>
<dbReference type="Pfam" id="PF00072">
    <property type="entry name" value="Response_reg"/>
    <property type="match status" value="1"/>
</dbReference>
<evidence type="ECO:0000256" key="5">
    <source>
        <dbReference type="PROSITE-ProRule" id="PRU00169"/>
    </source>
</evidence>
<dbReference type="InterPro" id="IPR016032">
    <property type="entry name" value="Sig_transdc_resp-reg_C-effctor"/>
</dbReference>
<dbReference type="InterPro" id="IPR058245">
    <property type="entry name" value="NreC/VraR/RcsB-like_REC"/>
</dbReference>
<dbReference type="STRING" id="1137284.GCA_001418205_00696"/>
<evidence type="ECO:0000313" key="8">
    <source>
        <dbReference type="EMBL" id="CUB02854.1"/>
    </source>
</evidence>
<feature type="domain" description="HTH luxR-type" evidence="6">
    <location>
        <begin position="148"/>
        <end position="213"/>
    </location>
</feature>
<keyword evidence="9" id="KW-1185">Reference proteome</keyword>